<feature type="DNA-binding region" description="H-T-H motif" evidence="5">
    <location>
        <begin position="63"/>
        <end position="82"/>
    </location>
</feature>
<dbReference type="GO" id="GO:0003700">
    <property type="term" value="F:DNA-binding transcription factor activity"/>
    <property type="evidence" value="ECO:0007669"/>
    <property type="project" value="TreeGrafter"/>
</dbReference>
<feature type="region of interest" description="Disordered" evidence="6">
    <location>
        <begin position="1"/>
        <end position="40"/>
    </location>
</feature>
<dbReference type="InterPro" id="IPR001647">
    <property type="entry name" value="HTH_TetR"/>
</dbReference>
<reference evidence="8 9" key="1">
    <citation type="submission" date="2019-06" db="EMBL/GenBank/DDBJ databases">
        <title>Sequencing the genomes of 1000 actinobacteria strains.</title>
        <authorList>
            <person name="Klenk H.-P."/>
        </authorList>
    </citation>
    <scope>NUCLEOTIDE SEQUENCE [LARGE SCALE GENOMIC DNA]</scope>
    <source>
        <strain evidence="8 9">DSM 45015</strain>
    </source>
</reference>
<dbReference type="InterPro" id="IPR036271">
    <property type="entry name" value="Tet_transcr_reg_TetR-rel_C_sf"/>
</dbReference>
<accession>A0A543NKY8</accession>
<evidence type="ECO:0000256" key="2">
    <source>
        <dbReference type="ARBA" id="ARBA00023015"/>
    </source>
</evidence>
<dbReference type="Gene3D" id="1.10.10.60">
    <property type="entry name" value="Homeodomain-like"/>
    <property type="match status" value="1"/>
</dbReference>
<dbReference type="InterPro" id="IPR041490">
    <property type="entry name" value="KstR2_TetR_C"/>
</dbReference>
<dbReference type="PROSITE" id="PS50977">
    <property type="entry name" value="HTH_TETR_2"/>
    <property type="match status" value="1"/>
</dbReference>
<feature type="compositionally biased region" description="Polar residues" evidence="6">
    <location>
        <begin position="29"/>
        <end position="40"/>
    </location>
</feature>
<evidence type="ECO:0000259" key="7">
    <source>
        <dbReference type="PROSITE" id="PS50977"/>
    </source>
</evidence>
<keyword evidence="9" id="KW-1185">Reference proteome</keyword>
<dbReference type="InterPro" id="IPR050109">
    <property type="entry name" value="HTH-type_TetR-like_transc_reg"/>
</dbReference>
<dbReference type="Proteomes" id="UP000317422">
    <property type="component" value="Unassembled WGS sequence"/>
</dbReference>
<evidence type="ECO:0000256" key="5">
    <source>
        <dbReference type="PROSITE-ProRule" id="PRU00335"/>
    </source>
</evidence>
<dbReference type="EMBL" id="VFQC01000001">
    <property type="protein sequence ID" value="TQN32457.1"/>
    <property type="molecule type" value="Genomic_DNA"/>
</dbReference>
<dbReference type="AlphaFoldDB" id="A0A543NKY8"/>
<dbReference type="PANTHER" id="PTHR30055">
    <property type="entry name" value="HTH-TYPE TRANSCRIPTIONAL REGULATOR RUTR"/>
    <property type="match status" value="1"/>
</dbReference>
<sequence>MHSSPHERPPFPEASVAAPIPSSEHRGYQRQQRSASPLASQRRANLVHIAAELFARKGFQSTTVREIADEAGILSGSLYHHFDSKESIVDDILSSFLTSVVDAYRTAEAQGGDPREVLARLVRASYSALDSHRSAATVLHNDWNYLRQLPRFDYLHTTERDIQRIWTGVLTDGQSRGVFRSDIDPELTCLMLRDSIRGSVRWHQPDGKSATSELARHTITVLLAGISADGDDETP</sequence>
<evidence type="ECO:0000256" key="1">
    <source>
        <dbReference type="ARBA" id="ARBA00022491"/>
    </source>
</evidence>
<dbReference type="SUPFAM" id="SSF46689">
    <property type="entry name" value="Homeodomain-like"/>
    <property type="match status" value="1"/>
</dbReference>
<name>A0A543NKY8_9ACTN</name>
<comment type="caution">
    <text evidence="8">The sequence shown here is derived from an EMBL/GenBank/DDBJ whole genome shotgun (WGS) entry which is preliminary data.</text>
</comment>
<proteinExistence type="predicted"/>
<feature type="domain" description="HTH tetR-type" evidence="7">
    <location>
        <begin position="40"/>
        <end position="100"/>
    </location>
</feature>
<protein>
    <submittedName>
        <fullName evidence="8">TetR family transcriptional regulator</fullName>
    </submittedName>
</protein>
<gene>
    <name evidence="8" type="ORF">FHX37_2417</name>
</gene>
<dbReference type="PANTHER" id="PTHR30055:SF175">
    <property type="entry name" value="HTH-TYPE TRANSCRIPTIONAL REPRESSOR KSTR2"/>
    <property type="match status" value="1"/>
</dbReference>
<evidence type="ECO:0000256" key="6">
    <source>
        <dbReference type="SAM" id="MobiDB-lite"/>
    </source>
</evidence>
<dbReference type="PRINTS" id="PR00455">
    <property type="entry name" value="HTHTETR"/>
</dbReference>
<dbReference type="GO" id="GO:0000976">
    <property type="term" value="F:transcription cis-regulatory region binding"/>
    <property type="evidence" value="ECO:0007669"/>
    <property type="project" value="TreeGrafter"/>
</dbReference>
<organism evidence="8 9">
    <name type="scientific">Haloactinospora alba</name>
    <dbReference type="NCBI Taxonomy" id="405555"/>
    <lineage>
        <taxon>Bacteria</taxon>
        <taxon>Bacillati</taxon>
        <taxon>Actinomycetota</taxon>
        <taxon>Actinomycetes</taxon>
        <taxon>Streptosporangiales</taxon>
        <taxon>Nocardiopsidaceae</taxon>
        <taxon>Haloactinospora</taxon>
    </lineage>
</organism>
<dbReference type="RefSeq" id="WP_211351809.1">
    <property type="nucleotide sequence ID" value="NZ_VFQC01000001.1"/>
</dbReference>
<dbReference type="SUPFAM" id="SSF48498">
    <property type="entry name" value="Tetracyclin repressor-like, C-terminal domain"/>
    <property type="match status" value="1"/>
</dbReference>
<evidence type="ECO:0000256" key="3">
    <source>
        <dbReference type="ARBA" id="ARBA00023125"/>
    </source>
</evidence>
<evidence type="ECO:0000256" key="4">
    <source>
        <dbReference type="ARBA" id="ARBA00023163"/>
    </source>
</evidence>
<keyword evidence="3 5" id="KW-0238">DNA-binding</keyword>
<evidence type="ECO:0000313" key="9">
    <source>
        <dbReference type="Proteomes" id="UP000317422"/>
    </source>
</evidence>
<dbReference type="InterPro" id="IPR009057">
    <property type="entry name" value="Homeodomain-like_sf"/>
</dbReference>
<dbReference type="Gene3D" id="1.10.357.10">
    <property type="entry name" value="Tetracycline Repressor, domain 2"/>
    <property type="match status" value="1"/>
</dbReference>
<feature type="compositionally biased region" description="Basic and acidic residues" evidence="6">
    <location>
        <begin position="1"/>
        <end position="10"/>
    </location>
</feature>
<keyword evidence="1" id="KW-0678">Repressor</keyword>
<keyword evidence="2" id="KW-0805">Transcription regulation</keyword>
<evidence type="ECO:0000313" key="8">
    <source>
        <dbReference type="EMBL" id="TQN32457.1"/>
    </source>
</evidence>
<keyword evidence="4" id="KW-0804">Transcription</keyword>
<dbReference type="Pfam" id="PF00440">
    <property type="entry name" value="TetR_N"/>
    <property type="match status" value="1"/>
</dbReference>
<dbReference type="Pfam" id="PF17932">
    <property type="entry name" value="TetR_C_24"/>
    <property type="match status" value="1"/>
</dbReference>